<protein>
    <recommendedName>
        <fullName evidence="4">DUF805 domain-containing protein</fullName>
    </recommendedName>
</protein>
<dbReference type="PATRIC" id="fig|1122219.3.peg.3509"/>
<dbReference type="InParanoid" id="A0A0J6WRR8"/>
<gene>
    <name evidence="2" type="ORF">AB840_14905</name>
</gene>
<dbReference type="Pfam" id="PF05656">
    <property type="entry name" value="DUF805"/>
    <property type="match status" value="1"/>
</dbReference>
<dbReference type="RefSeq" id="WP_048515623.1">
    <property type="nucleotide sequence ID" value="NZ_FUXD01000088.1"/>
</dbReference>
<dbReference type="OrthoDB" id="9812349at2"/>
<feature type="transmembrane region" description="Helical" evidence="1">
    <location>
        <begin position="67"/>
        <end position="90"/>
    </location>
</feature>
<dbReference type="GO" id="GO:0005886">
    <property type="term" value="C:plasma membrane"/>
    <property type="evidence" value="ECO:0007669"/>
    <property type="project" value="TreeGrafter"/>
</dbReference>
<evidence type="ECO:0000256" key="1">
    <source>
        <dbReference type="SAM" id="Phobius"/>
    </source>
</evidence>
<evidence type="ECO:0000313" key="3">
    <source>
        <dbReference type="Proteomes" id="UP000036503"/>
    </source>
</evidence>
<keyword evidence="1" id="KW-0812">Transmembrane</keyword>
<keyword evidence="1" id="KW-0472">Membrane</keyword>
<comment type="caution">
    <text evidence="2">The sequence shown here is derived from an EMBL/GenBank/DDBJ whole genome shotgun (WGS) entry which is preliminary data.</text>
</comment>
<feature type="transmembrane region" description="Helical" evidence="1">
    <location>
        <begin position="31"/>
        <end position="55"/>
    </location>
</feature>
<dbReference type="EMBL" id="LEKT01000093">
    <property type="protein sequence ID" value="KMO85204.1"/>
    <property type="molecule type" value="Genomic_DNA"/>
</dbReference>
<reference evidence="2 3" key="1">
    <citation type="submission" date="2015-06" db="EMBL/GenBank/DDBJ databases">
        <title>Draft genome sequence of beer spoilage bacterium Megasphaera cerevisiae type strain 20462.</title>
        <authorList>
            <person name="Kutumbaka K."/>
            <person name="Pasmowitz J."/>
            <person name="Mategko J."/>
            <person name="Reyes D."/>
            <person name="Friedrich A."/>
            <person name="Han S."/>
            <person name="Martens-Habbena W."/>
            <person name="Neal-McKinney J."/>
            <person name="Janagama H.K."/>
            <person name="Nadala C."/>
            <person name="Samadpour M."/>
        </authorList>
    </citation>
    <scope>NUCLEOTIDE SEQUENCE [LARGE SCALE GENOMIC DNA]</scope>
    <source>
        <strain evidence="2 3">DSM 20462</strain>
    </source>
</reference>
<dbReference type="InterPro" id="IPR008523">
    <property type="entry name" value="DUF805"/>
</dbReference>
<dbReference type="AlphaFoldDB" id="A0A0J6WRR8"/>
<proteinExistence type="predicted"/>
<dbReference type="PANTHER" id="PTHR34980">
    <property type="entry name" value="INNER MEMBRANE PROTEIN-RELATED-RELATED"/>
    <property type="match status" value="1"/>
</dbReference>
<keyword evidence="3" id="KW-1185">Reference proteome</keyword>
<feature type="transmembrane region" description="Helical" evidence="1">
    <location>
        <begin position="102"/>
        <end position="124"/>
    </location>
</feature>
<evidence type="ECO:0008006" key="4">
    <source>
        <dbReference type="Google" id="ProtNLM"/>
    </source>
</evidence>
<dbReference type="Proteomes" id="UP000036503">
    <property type="component" value="Unassembled WGS sequence"/>
</dbReference>
<sequence length="136" mass="15422">MENKQLTLKEASRILWQKKFSFSGRSSRSEYWLGMISLYIAGIIIYILTISLGSASAGLTLTYSTHILFIIGLAIVAVLWILFAVCNLALTTRRLHDIGKRGLWQLLYLIPCVGSVIIFFWTIYISDDDNKYGLKP</sequence>
<accession>A0A0J6WRR8</accession>
<evidence type="ECO:0000313" key="2">
    <source>
        <dbReference type="EMBL" id="KMO85204.1"/>
    </source>
</evidence>
<dbReference type="PANTHER" id="PTHR34980:SF2">
    <property type="entry name" value="INNER MEMBRANE PROTEIN YHAH-RELATED"/>
    <property type="match status" value="1"/>
</dbReference>
<name>A0A0J6WRR8_9FIRM</name>
<keyword evidence="1" id="KW-1133">Transmembrane helix</keyword>
<organism evidence="2 3">
    <name type="scientific">Megasphaera cerevisiae DSM 20462</name>
    <dbReference type="NCBI Taxonomy" id="1122219"/>
    <lineage>
        <taxon>Bacteria</taxon>
        <taxon>Bacillati</taxon>
        <taxon>Bacillota</taxon>
        <taxon>Negativicutes</taxon>
        <taxon>Veillonellales</taxon>
        <taxon>Veillonellaceae</taxon>
        <taxon>Megasphaera</taxon>
    </lineage>
</organism>